<evidence type="ECO:0000313" key="1">
    <source>
        <dbReference type="EMBL" id="GBH21976.1"/>
    </source>
</evidence>
<dbReference type="AlphaFoldDB" id="A0A2V0R9K8"/>
<proteinExistence type="predicted"/>
<organism evidence="1">
    <name type="scientific">viral metagenome</name>
    <dbReference type="NCBI Taxonomy" id="1070528"/>
    <lineage>
        <taxon>unclassified sequences</taxon>
        <taxon>metagenomes</taxon>
        <taxon>organismal metagenomes</taxon>
    </lineage>
</organism>
<sequence length="121" mass="13741">MKPSLSSIQRGQEIARRHVLTPQELMRARYIIYACQRITGHVRGTDNERFRLMVSVGDVENAHVETVVLGLNSVEVDHMAAYFDGLRSDSLEVVQTAPDCFSTELKRILHRKTCETLASLR</sequence>
<name>A0A2V0R9K8_9ZZZZ</name>
<reference evidence="1" key="1">
    <citation type="submission" date="2017-04" db="EMBL/GenBank/DDBJ databases">
        <title>Unveiling RNA virosphere associated with marine microorganisms.</title>
        <authorList>
            <person name="Urayama S."/>
            <person name="Takaki Y."/>
            <person name="Nishi S."/>
            <person name="Yoshida Y."/>
            <person name="Deguchi S."/>
            <person name="Takai K."/>
            <person name="Nunoura T."/>
        </authorList>
    </citation>
    <scope>NUCLEOTIDE SEQUENCE</scope>
</reference>
<dbReference type="EMBL" id="BDQA01000501">
    <property type="protein sequence ID" value="GBH21976.1"/>
    <property type="molecule type" value="Genomic_RNA"/>
</dbReference>
<accession>A0A2V0R9K8</accession>
<comment type="caution">
    <text evidence="1">The sequence shown here is derived from an EMBL/GenBank/DDBJ whole genome shotgun (WGS) entry which is preliminary data.</text>
</comment>
<protein>
    <submittedName>
        <fullName evidence="1">Uncharacterized protein</fullName>
    </submittedName>
</protein>